<gene>
    <name evidence="1" type="ORF">ACFSOY_03650</name>
</gene>
<name>A0ABW4ZT01_9BACL</name>
<keyword evidence="2" id="KW-1185">Reference proteome</keyword>
<dbReference type="RefSeq" id="WP_386044162.1">
    <property type="nucleotide sequence ID" value="NZ_JBHUIO010000002.1"/>
</dbReference>
<dbReference type="Gene3D" id="1.10.3450.10">
    <property type="entry name" value="TTHA0068-like"/>
    <property type="match status" value="1"/>
</dbReference>
<dbReference type="Proteomes" id="UP001597343">
    <property type="component" value="Unassembled WGS sequence"/>
</dbReference>
<organism evidence="1 2">
    <name type="scientific">Tumebacillus lipolyticus</name>
    <dbReference type="NCBI Taxonomy" id="1280370"/>
    <lineage>
        <taxon>Bacteria</taxon>
        <taxon>Bacillati</taxon>
        <taxon>Bacillota</taxon>
        <taxon>Bacilli</taxon>
        <taxon>Bacillales</taxon>
        <taxon>Alicyclobacillaceae</taxon>
        <taxon>Tumebacillus</taxon>
    </lineage>
</organism>
<reference evidence="2" key="1">
    <citation type="journal article" date="2019" name="Int. J. Syst. Evol. Microbiol.">
        <title>The Global Catalogue of Microorganisms (GCM) 10K type strain sequencing project: providing services to taxonomists for standard genome sequencing and annotation.</title>
        <authorList>
            <consortium name="The Broad Institute Genomics Platform"/>
            <consortium name="The Broad Institute Genome Sequencing Center for Infectious Disease"/>
            <person name="Wu L."/>
            <person name="Ma J."/>
        </authorList>
    </citation>
    <scope>NUCLEOTIDE SEQUENCE [LARGE SCALE GENOMIC DNA]</scope>
    <source>
        <strain evidence="2">CGMCC 1.13574</strain>
    </source>
</reference>
<dbReference type="InterPro" id="IPR023203">
    <property type="entry name" value="TTHA0068_sf"/>
</dbReference>
<dbReference type="Pfam" id="PF03745">
    <property type="entry name" value="DUF309"/>
    <property type="match status" value="1"/>
</dbReference>
<dbReference type="EMBL" id="JBHUIO010000002">
    <property type="protein sequence ID" value="MFD2169112.1"/>
    <property type="molecule type" value="Genomic_DNA"/>
</dbReference>
<dbReference type="PANTHER" id="PTHR34796:SF1">
    <property type="entry name" value="EXPRESSED PROTEIN"/>
    <property type="match status" value="1"/>
</dbReference>
<proteinExistence type="predicted"/>
<dbReference type="PANTHER" id="PTHR34796">
    <property type="entry name" value="EXPRESSED PROTEIN"/>
    <property type="match status" value="1"/>
</dbReference>
<evidence type="ECO:0000313" key="2">
    <source>
        <dbReference type="Proteomes" id="UP001597343"/>
    </source>
</evidence>
<sequence>MREEHPIEYLLFLKYVNEVDYFEAHEVLEGYWHSDRIDFYKGLIQLAVGLYHLNSGNVAGCRLLLTRAKELLSPYSPQFRALDVARILDYLDDCLARIPHVVEMERDDVQQLGIEPIKLWLEDGTEIPQEVPAWFIEEEERDE</sequence>
<dbReference type="InterPro" id="IPR005500">
    <property type="entry name" value="DUF309"/>
</dbReference>
<dbReference type="SUPFAM" id="SSF140663">
    <property type="entry name" value="TTHA0068-like"/>
    <property type="match status" value="1"/>
</dbReference>
<accession>A0ABW4ZT01</accession>
<evidence type="ECO:0000313" key="1">
    <source>
        <dbReference type="EMBL" id="MFD2169112.1"/>
    </source>
</evidence>
<protein>
    <submittedName>
        <fullName evidence="1">DUF309 domain-containing protein</fullName>
    </submittedName>
</protein>
<comment type="caution">
    <text evidence="1">The sequence shown here is derived from an EMBL/GenBank/DDBJ whole genome shotgun (WGS) entry which is preliminary data.</text>
</comment>